<gene>
    <name evidence="1" type="ordered locus">Awo_c10510</name>
</gene>
<evidence type="ECO:0000313" key="2">
    <source>
        <dbReference type="Proteomes" id="UP000007177"/>
    </source>
</evidence>
<sequence>MKPNLDSEETRSGKINVLLADDIKKTQPEMAMALFRKGYNCAQSVFLAFCDQCGMEFETATRLSSSFGAGMGRLREVCGGVTGMFMVVGLLYGYYDPDDQTKKTEHYQRIQYLASQFEEKNHSIICSELLGLEKGKDSPVPELRTEAYYKNRPCEALIGSAAEILRNYIKEQK</sequence>
<protein>
    <recommendedName>
        <fullName evidence="3">C_GCAxxG_C_C family protein</fullName>
    </recommendedName>
</protein>
<name>H6LCZ8_ACEWD</name>
<evidence type="ECO:0008006" key="3">
    <source>
        <dbReference type="Google" id="ProtNLM"/>
    </source>
</evidence>
<dbReference type="HOGENOM" id="CLU_091283_1_0_9"/>
<dbReference type="InterPro" id="IPR010181">
    <property type="entry name" value="CGCAxxGCC_motif"/>
</dbReference>
<evidence type="ECO:0000313" key="1">
    <source>
        <dbReference type="EMBL" id="AFA47837.1"/>
    </source>
</evidence>
<dbReference type="STRING" id="931626.Awo_c10510"/>
<reference evidence="1 2" key="2">
    <citation type="journal article" date="2012" name="PLoS ONE">
        <title>An ancient pathway combining carbon dioxide fixation with the generation and utilization of a sodium ion gradient for ATP synthesis.</title>
        <authorList>
            <person name="Poehlein A."/>
            <person name="Schmidt S."/>
            <person name="Kaster A.K."/>
            <person name="Goenrich M."/>
            <person name="Vollmers J."/>
            <person name="Thurmer A."/>
            <person name="Bertsch J."/>
            <person name="Schuchmann K."/>
            <person name="Voigt B."/>
            <person name="Hecker M."/>
            <person name="Daniel R."/>
            <person name="Thauer R.K."/>
            <person name="Gottschalk G."/>
            <person name="Muller V."/>
        </authorList>
    </citation>
    <scope>NUCLEOTIDE SEQUENCE [LARGE SCALE GENOMIC DNA]</scope>
    <source>
        <strain evidence="2">ATCC 29683 / DSM 1030 / JCM 2381 / KCTC 1655 / WB1</strain>
    </source>
</reference>
<reference evidence="2" key="1">
    <citation type="submission" date="2011-07" db="EMBL/GenBank/DDBJ databases">
        <title>Complete genome sequence of Acetobacterium woodii.</title>
        <authorList>
            <person name="Poehlein A."/>
            <person name="Schmidt S."/>
            <person name="Kaster A.-K."/>
            <person name="Goenrich M."/>
            <person name="Vollmers J."/>
            <person name="Thuermer A."/>
            <person name="Gottschalk G."/>
            <person name="Thauer R.K."/>
            <person name="Daniel R."/>
            <person name="Mueller V."/>
        </authorList>
    </citation>
    <scope>NUCLEOTIDE SEQUENCE [LARGE SCALE GENOMIC DNA]</scope>
    <source>
        <strain evidence="2">ATCC 29683 / DSM 1030 / JCM 2381 / KCTC 1655 / WB1</strain>
    </source>
</reference>
<proteinExistence type="predicted"/>
<dbReference type="Proteomes" id="UP000007177">
    <property type="component" value="Chromosome"/>
</dbReference>
<accession>H6LCZ8</accession>
<organism evidence="1 2">
    <name type="scientific">Acetobacterium woodii (strain ATCC 29683 / DSM 1030 / JCM 2381 / KCTC 1655 / WB1)</name>
    <dbReference type="NCBI Taxonomy" id="931626"/>
    <lineage>
        <taxon>Bacteria</taxon>
        <taxon>Bacillati</taxon>
        <taxon>Bacillota</taxon>
        <taxon>Clostridia</taxon>
        <taxon>Eubacteriales</taxon>
        <taxon>Eubacteriaceae</taxon>
        <taxon>Acetobacterium</taxon>
    </lineage>
</organism>
<dbReference type="eggNOG" id="COG1433">
    <property type="taxonomic scope" value="Bacteria"/>
</dbReference>
<dbReference type="AlphaFoldDB" id="H6LCZ8"/>
<dbReference type="KEGG" id="awo:Awo_c10510"/>
<dbReference type="NCBIfam" id="TIGR01909">
    <property type="entry name" value="C_GCAxxG_C_C"/>
    <property type="match status" value="1"/>
</dbReference>
<keyword evidence="2" id="KW-1185">Reference proteome</keyword>
<dbReference type="RefSeq" id="WP_014355440.1">
    <property type="nucleotide sequence ID" value="NC_016894.1"/>
</dbReference>
<dbReference type="EMBL" id="CP002987">
    <property type="protein sequence ID" value="AFA47837.1"/>
    <property type="molecule type" value="Genomic_DNA"/>
</dbReference>
<dbReference type="Pfam" id="PF09719">
    <property type="entry name" value="C_GCAxxG_C_C"/>
    <property type="match status" value="1"/>
</dbReference>